<proteinExistence type="predicted"/>
<keyword evidence="1" id="KW-0812">Transmembrane</keyword>
<sequence>MELINEGFQVVIEVRCLTEVTELVGLELDRFLPSEFYIFFPWWYALKVTVRMLLLNKRLNLFIMQ</sequence>
<evidence type="ECO:0000256" key="1">
    <source>
        <dbReference type="SAM" id="Phobius"/>
    </source>
</evidence>
<comment type="caution">
    <text evidence="2">The sequence shown here is derived from an EMBL/GenBank/DDBJ whole genome shotgun (WGS) entry which is preliminary data.</text>
</comment>
<evidence type="ECO:0000313" key="3">
    <source>
        <dbReference type="Proteomes" id="UP000179524"/>
    </source>
</evidence>
<protein>
    <submittedName>
        <fullName evidence="2">Uncharacterized protein</fullName>
    </submittedName>
</protein>
<keyword evidence="3" id="KW-1185">Reference proteome</keyword>
<organism evidence="2 3">
    <name type="scientific">Anaerobacillus alkalilacustris</name>
    <dbReference type="NCBI Taxonomy" id="393763"/>
    <lineage>
        <taxon>Bacteria</taxon>
        <taxon>Bacillati</taxon>
        <taxon>Bacillota</taxon>
        <taxon>Bacilli</taxon>
        <taxon>Bacillales</taxon>
        <taxon>Bacillaceae</taxon>
        <taxon>Anaerobacillus</taxon>
    </lineage>
</organism>
<dbReference type="EMBL" id="MLQR01000039">
    <property type="protein sequence ID" value="OIJ11402.1"/>
    <property type="molecule type" value="Genomic_DNA"/>
</dbReference>
<dbReference type="AlphaFoldDB" id="A0A1S2LFV2"/>
<name>A0A1S2LFV2_9BACI</name>
<feature type="transmembrane region" description="Helical" evidence="1">
    <location>
        <begin position="36"/>
        <end position="54"/>
    </location>
</feature>
<keyword evidence="1" id="KW-0472">Membrane</keyword>
<keyword evidence="1" id="KW-1133">Transmembrane helix</keyword>
<accession>A0A1S2LFV2</accession>
<reference evidence="2 3" key="1">
    <citation type="submission" date="2016-10" db="EMBL/GenBank/DDBJ databases">
        <title>Draft genome sequences of four alkaliphilic bacteria belonging to the Anaerobacillus genus.</title>
        <authorList>
            <person name="Bassil N.M."/>
            <person name="Lloyd J.R."/>
        </authorList>
    </citation>
    <scope>NUCLEOTIDE SEQUENCE [LARGE SCALE GENOMIC DNA]</scope>
    <source>
        <strain evidence="2 3">DSM 18345</strain>
    </source>
</reference>
<evidence type="ECO:0000313" key="2">
    <source>
        <dbReference type="EMBL" id="OIJ11402.1"/>
    </source>
</evidence>
<dbReference type="Proteomes" id="UP000179524">
    <property type="component" value="Unassembled WGS sequence"/>
</dbReference>
<gene>
    <name evidence="2" type="ORF">BKP37_15730</name>
</gene>
<dbReference type="RefSeq" id="WP_071310574.1">
    <property type="nucleotide sequence ID" value="NZ_MLQR01000039.1"/>
</dbReference>